<feature type="compositionally biased region" description="Low complexity" evidence="1">
    <location>
        <begin position="424"/>
        <end position="433"/>
    </location>
</feature>
<dbReference type="Pfam" id="PF13805">
    <property type="entry name" value="Pil1"/>
    <property type="match status" value="1"/>
</dbReference>
<dbReference type="InterPro" id="IPR027267">
    <property type="entry name" value="AH/BAR_dom_sf"/>
</dbReference>
<dbReference type="GO" id="GO:0006897">
    <property type="term" value="P:endocytosis"/>
    <property type="evidence" value="ECO:0007669"/>
    <property type="project" value="TreeGrafter"/>
</dbReference>
<dbReference type="STRING" id="741276.A0A2S5B5X4"/>
<accession>A0A2S5B5X4</accession>
<dbReference type="Gene3D" id="1.20.1270.60">
    <property type="entry name" value="Arfaptin homology (AH) domain/BAR domain"/>
    <property type="match status" value="1"/>
</dbReference>
<keyword evidence="3" id="KW-1185">Reference proteome</keyword>
<evidence type="ECO:0000313" key="2">
    <source>
        <dbReference type="EMBL" id="POY72156.1"/>
    </source>
</evidence>
<gene>
    <name evidence="2" type="ORF">BMF94_4793</name>
</gene>
<dbReference type="Proteomes" id="UP000237144">
    <property type="component" value="Unassembled WGS sequence"/>
</dbReference>
<feature type="region of interest" description="Disordered" evidence="1">
    <location>
        <begin position="318"/>
        <end position="496"/>
    </location>
</feature>
<feature type="compositionally biased region" description="Low complexity" evidence="1">
    <location>
        <begin position="372"/>
        <end position="381"/>
    </location>
</feature>
<dbReference type="PANTHER" id="PTHR31962:SF1">
    <property type="entry name" value="SPHINGOLIPID LONG CHAIN BASE-RESPONSIVE PROTEIN PIL1"/>
    <property type="match status" value="1"/>
</dbReference>
<organism evidence="2 3">
    <name type="scientific">Rhodotorula taiwanensis</name>
    <dbReference type="NCBI Taxonomy" id="741276"/>
    <lineage>
        <taxon>Eukaryota</taxon>
        <taxon>Fungi</taxon>
        <taxon>Dikarya</taxon>
        <taxon>Basidiomycota</taxon>
        <taxon>Pucciniomycotina</taxon>
        <taxon>Microbotryomycetes</taxon>
        <taxon>Sporidiobolales</taxon>
        <taxon>Sporidiobolaceae</taxon>
        <taxon>Rhodotorula</taxon>
    </lineage>
</organism>
<evidence type="ECO:0008006" key="4">
    <source>
        <dbReference type="Google" id="ProtNLM"/>
    </source>
</evidence>
<dbReference type="PANTHER" id="PTHR31962">
    <property type="entry name" value="SPHINGOLIPID LONG CHAIN BASE-RESPONSIVE PROTEIN PIL1"/>
    <property type="match status" value="1"/>
</dbReference>
<feature type="compositionally biased region" description="Polar residues" evidence="1">
    <location>
        <begin position="349"/>
        <end position="365"/>
    </location>
</feature>
<evidence type="ECO:0000256" key="1">
    <source>
        <dbReference type="SAM" id="MobiDB-lite"/>
    </source>
</evidence>
<evidence type="ECO:0000313" key="3">
    <source>
        <dbReference type="Proteomes" id="UP000237144"/>
    </source>
</evidence>
<protein>
    <recommendedName>
        <fullName evidence="4">Eisosome component PIL1-domain-containing protein</fullName>
    </recommendedName>
</protein>
<dbReference type="GO" id="GO:0005886">
    <property type="term" value="C:plasma membrane"/>
    <property type="evidence" value="ECO:0007669"/>
    <property type="project" value="TreeGrafter"/>
</dbReference>
<dbReference type="GO" id="GO:0036286">
    <property type="term" value="C:eisosome filament"/>
    <property type="evidence" value="ECO:0007669"/>
    <property type="project" value="TreeGrafter"/>
</dbReference>
<name>A0A2S5B5X4_9BASI</name>
<sequence length="512" mass="55261">MAEQAQPAGRFSSFINRAADRLPPVSALPHLARQQTAKLDPRQHAETLQLQLLVKSLSGVVQDRTSLSREQETYAKNLFLWSKDDKGDDLVDICDRLAFLEYQTSEVEKDAAKKLEESRTLLKDIRNFENDLVPRRRSQQNIATRIATLQKEASAATSRKSDRKLDEQISKLQAELSAVAAENTTFESSFAVLKRTKLHESFALQFQAQKELGEKLALIAGYGEVLLRGMETDGTGPDYSGKERTARVKAELEAALKHWSFGDTHASVLGDETIADDRSETSAAIAHASVARSHPHLAHPPPLATLQSEAEFDFAAAKRDVPPPPLPPHPSSTSTEHLSIPPPLPARHSPTSPTFGTGQGINLSPTPRPQVSALLASPPALRAHPVPPEYGTDSAPRDPTVAETGEPIVGTGGPVSGVLRPRRPSNAAAAASPPSAPVSVEQPAQQRMPGTFDEAGWSAESETAADHLPQNGPAMDDSERLPQYGEGDDEAARARARAEAILAEERARKSAT</sequence>
<proteinExistence type="predicted"/>
<dbReference type="GO" id="GO:0008289">
    <property type="term" value="F:lipid binding"/>
    <property type="evidence" value="ECO:0007669"/>
    <property type="project" value="TreeGrafter"/>
</dbReference>
<dbReference type="GO" id="GO:0070941">
    <property type="term" value="P:eisosome assembly"/>
    <property type="evidence" value="ECO:0007669"/>
    <property type="project" value="TreeGrafter"/>
</dbReference>
<dbReference type="InterPro" id="IPR028245">
    <property type="entry name" value="PIL1/LSP1"/>
</dbReference>
<dbReference type="OrthoDB" id="5599269at2759"/>
<reference evidence="2 3" key="1">
    <citation type="journal article" date="2018" name="Front. Microbiol.">
        <title>Prospects for Fungal Bioremediation of Acidic Radioactive Waste Sites: Characterization and Genome Sequence of Rhodotorula taiwanensis MD1149.</title>
        <authorList>
            <person name="Tkavc R."/>
            <person name="Matrosova V.Y."/>
            <person name="Grichenko O.E."/>
            <person name="Gostincar C."/>
            <person name="Volpe R.P."/>
            <person name="Klimenkova P."/>
            <person name="Gaidamakova E.K."/>
            <person name="Zhou C.E."/>
            <person name="Stewart B.J."/>
            <person name="Lyman M.G."/>
            <person name="Malfatti S.A."/>
            <person name="Rubinfeld B."/>
            <person name="Courtot M."/>
            <person name="Singh J."/>
            <person name="Dalgard C.L."/>
            <person name="Hamilton T."/>
            <person name="Frey K.G."/>
            <person name="Gunde-Cimerman N."/>
            <person name="Dugan L."/>
            <person name="Daly M.J."/>
        </authorList>
    </citation>
    <scope>NUCLEOTIDE SEQUENCE [LARGE SCALE GENOMIC DNA]</scope>
    <source>
        <strain evidence="2 3">MD1149</strain>
    </source>
</reference>
<dbReference type="AlphaFoldDB" id="A0A2S5B5X4"/>
<dbReference type="EMBL" id="PJQD01000057">
    <property type="protein sequence ID" value="POY72156.1"/>
    <property type="molecule type" value="Genomic_DNA"/>
</dbReference>
<comment type="caution">
    <text evidence="2">The sequence shown here is derived from an EMBL/GenBank/DDBJ whole genome shotgun (WGS) entry which is preliminary data.</text>
</comment>